<reference evidence="2 3" key="1">
    <citation type="submission" date="2021-06" db="EMBL/GenBank/DDBJ databases">
        <title>Caerostris extrusa draft genome.</title>
        <authorList>
            <person name="Kono N."/>
            <person name="Arakawa K."/>
        </authorList>
    </citation>
    <scope>NUCLEOTIDE SEQUENCE [LARGE SCALE GENOMIC DNA]</scope>
</reference>
<name>A0AAV4PBL9_CAEEX</name>
<dbReference type="EMBL" id="BPLR01004306">
    <property type="protein sequence ID" value="GIX93863.1"/>
    <property type="molecule type" value="Genomic_DNA"/>
</dbReference>
<protein>
    <submittedName>
        <fullName evidence="2">Uncharacterized protein</fullName>
    </submittedName>
</protein>
<keyword evidence="3" id="KW-1185">Reference proteome</keyword>
<feature type="transmembrane region" description="Helical" evidence="1">
    <location>
        <begin position="20"/>
        <end position="37"/>
    </location>
</feature>
<organism evidence="2 3">
    <name type="scientific">Caerostris extrusa</name>
    <name type="common">Bark spider</name>
    <name type="synonym">Caerostris bankana</name>
    <dbReference type="NCBI Taxonomy" id="172846"/>
    <lineage>
        <taxon>Eukaryota</taxon>
        <taxon>Metazoa</taxon>
        <taxon>Ecdysozoa</taxon>
        <taxon>Arthropoda</taxon>
        <taxon>Chelicerata</taxon>
        <taxon>Arachnida</taxon>
        <taxon>Araneae</taxon>
        <taxon>Araneomorphae</taxon>
        <taxon>Entelegynae</taxon>
        <taxon>Araneoidea</taxon>
        <taxon>Araneidae</taxon>
        <taxon>Caerostris</taxon>
    </lineage>
</organism>
<gene>
    <name evidence="2" type="ORF">CEXT_429581</name>
</gene>
<sequence>MDIDSASPTDINDDFLHVNYIAILEILLTSTTLNILAEKKLPFSIKNTKKESQCWNCKSNRLFEEILWRTPFGGIVFGNGKKQQSQKKNALRQRPISTKFVPICGWNHPSLCSECPASLSTTTTSLTKLANSTCSFKGELCPRSSDCNAASHPTAGIPPFSMQNTSLTAQTQPVSGPMDCGHHW</sequence>
<keyword evidence="1" id="KW-0472">Membrane</keyword>
<evidence type="ECO:0000313" key="3">
    <source>
        <dbReference type="Proteomes" id="UP001054945"/>
    </source>
</evidence>
<comment type="caution">
    <text evidence="2">The sequence shown here is derived from an EMBL/GenBank/DDBJ whole genome shotgun (WGS) entry which is preliminary data.</text>
</comment>
<keyword evidence="1" id="KW-0812">Transmembrane</keyword>
<dbReference type="Proteomes" id="UP001054945">
    <property type="component" value="Unassembled WGS sequence"/>
</dbReference>
<dbReference type="AlphaFoldDB" id="A0AAV4PBL9"/>
<accession>A0AAV4PBL9</accession>
<evidence type="ECO:0000313" key="2">
    <source>
        <dbReference type="EMBL" id="GIX93863.1"/>
    </source>
</evidence>
<proteinExistence type="predicted"/>
<keyword evidence="1" id="KW-1133">Transmembrane helix</keyword>
<evidence type="ECO:0000256" key="1">
    <source>
        <dbReference type="SAM" id="Phobius"/>
    </source>
</evidence>